<dbReference type="InterPro" id="IPR036514">
    <property type="entry name" value="SGNH_hydro_sf"/>
</dbReference>
<dbReference type="AlphaFoldDB" id="A0A8T0J0F2"/>
<sequence>MRMRAMATHSWRELPGGAIACALLFSTTFLLTIVSGKGVDVKAAGPPPNALFVFGDSYLDTGNENKSKGFDRPWLTPYGKTYPGTPDGRFSDGRVFTDIFASALQMPSPVPYEHRLSESGASKRGMNFAVGGSGVFSPFGMLSLRGQVDQFEAQKYSRDFLQSSVVLLGIHGNDYGAYIAKGNPLSELTAFQKTLVNEMALQLERLNNLGLKTFYVDNLQPVGCMPSSTQPNFNACLELSNTIVSDPHNELLAASVSDLKKRLPAATFILLDHFAAINTILQDPAKFGMSTGLLKPCCMGACGDVDSQGQPMFTVCEDPAKQLFWDAIHPSQAGWIAVTKFLFPDANLGPFS</sequence>
<dbReference type="GO" id="GO:0016788">
    <property type="term" value="F:hydrolase activity, acting on ester bonds"/>
    <property type="evidence" value="ECO:0007669"/>
    <property type="project" value="InterPro"/>
</dbReference>
<dbReference type="SUPFAM" id="SSF52266">
    <property type="entry name" value="SGNH hydrolase"/>
    <property type="match status" value="1"/>
</dbReference>
<keyword evidence="3" id="KW-0443">Lipid metabolism</keyword>
<keyword evidence="2" id="KW-0378">Hydrolase</keyword>
<dbReference type="Gene3D" id="3.40.50.1110">
    <property type="entry name" value="SGNH hydrolase"/>
    <property type="match status" value="1"/>
</dbReference>
<protein>
    <recommendedName>
        <fullName evidence="6">GDSL esterase/lipase</fullName>
    </recommendedName>
</protein>
<evidence type="ECO:0000256" key="1">
    <source>
        <dbReference type="ARBA" id="ARBA00008668"/>
    </source>
</evidence>
<dbReference type="GO" id="GO:0006629">
    <property type="term" value="P:lipid metabolic process"/>
    <property type="evidence" value="ECO:0007669"/>
    <property type="project" value="UniProtKB-KW"/>
</dbReference>
<reference evidence="4" key="1">
    <citation type="submission" date="2020-06" db="EMBL/GenBank/DDBJ databases">
        <title>WGS assembly of Ceratodon purpureus strain R40.</title>
        <authorList>
            <person name="Carey S.B."/>
            <person name="Jenkins J."/>
            <person name="Shu S."/>
            <person name="Lovell J.T."/>
            <person name="Sreedasyam A."/>
            <person name="Maumus F."/>
            <person name="Tiley G.P."/>
            <person name="Fernandez-Pozo N."/>
            <person name="Barry K."/>
            <person name="Chen C."/>
            <person name="Wang M."/>
            <person name="Lipzen A."/>
            <person name="Daum C."/>
            <person name="Saski C.A."/>
            <person name="Payton A.C."/>
            <person name="Mcbreen J.C."/>
            <person name="Conrad R.E."/>
            <person name="Kollar L.M."/>
            <person name="Olsson S."/>
            <person name="Huttunen S."/>
            <person name="Landis J.B."/>
            <person name="Wickett N.J."/>
            <person name="Johnson M.G."/>
            <person name="Rensing S.A."/>
            <person name="Grimwood J."/>
            <person name="Schmutz J."/>
            <person name="Mcdaniel S.F."/>
        </authorList>
    </citation>
    <scope>NUCLEOTIDE SEQUENCE</scope>
    <source>
        <strain evidence="4">R40</strain>
    </source>
</reference>
<comment type="similarity">
    <text evidence="1">Belongs to the 'GDSL' lipolytic enzyme family.</text>
</comment>
<gene>
    <name evidence="4" type="ORF">KC19_2G290400</name>
</gene>
<proteinExistence type="inferred from homology"/>
<keyword evidence="5" id="KW-1185">Reference proteome</keyword>
<evidence type="ECO:0000313" key="5">
    <source>
        <dbReference type="Proteomes" id="UP000822688"/>
    </source>
</evidence>
<name>A0A8T0J0F2_CERPU</name>
<dbReference type="Pfam" id="PF00657">
    <property type="entry name" value="Lipase_GDSL"/>
    <property type="match status" value="1"/>
</dbReference>
<dbReference type="EMBL" id="CM026422">
    <property type="protein sequence ID" value="KAG0589085.1"/>
    <property type="molecule type" value="Genomic_DNA"/>
</dbReference>
<accession>A0A8T0J0F2</accession>
<dbReference type="OrthoDB" id="1600564at2759"/>
<evidence type="ECO:0000256" key="2">
    <source>
        <dbReference type="ARBA" id="ARBA00022801"/>
    </source>
</evidence>
<dbReference type="InterPro" id="IPR001087">
    <property type="entry name" value="GDSL"/>
</dbReference>
<comment type="caution">
    <text evidence="4">The sequence shown here is derived from an EMBL/GenBank/DDBJ whole genome shotgun (WGS) entry which is preliminary data.</text>
</comment>
<evidence type="ECO:0000256" key="3">
    <source>
        <dbReference type="ARBA" id="ARBA00023098"/>
    </source>
</evidence>
<dbReference type="PANTHER" id="PTHR46020:SF4">
    <property type="entry name" value="OS04G0650200 PROTEIN"/>
    <property type="match status" value="1"/>
</dbReference>
<evidence type="ECO:0000313" key="4">
    <source>
        <dbReference type="EMBL" id="KAG0589085.1"/>
    </source>
</evidence>
<dbReference type="PANTHER" id="PTHR46020">
    <property type="entry name" value="OSJNBB0059K02.9 PROTEIN"/>
    <property type="match status" value="1"/>
</dbReference>
<evidence type="ECO:0008006" key="6">
    <source>
        <dbReference type="Google" id="ProtNLM"/>
    </source>
</evidence>
<organism evidence="4 5">
    <name type="scientific">Ceratodon purpureus</name>
    <name type="common">Fire moss</name>
    <name type="synonym">Dicranum purpureum</name>
    <dbReference type="NCBI Taxonomy" id="3225"/>
    <lineage>
        <taxon>Eukaryota</taxon>
        <taxon>Viridiplantae</taxon>
        <taxon>Streptophyta</taxon>
        <taxon>Embryophyta</taxon>
        <taxon>Bryophyta</taxon>
        <taxon>Bryophytina</taxon>
        <taxon>Bryopsida</taxon>
        <taxon>Dicranidae</taxon>
        <taxon>Pseudoditrichales</taxon>
        <taxon>Ditrichaceae</taxon>
        <taxon>Ceratodon</taxon>
    </lineage>
</organism>
<dbReference type="Proteomes" id="UP000822688">
    <property type="component" value="Chromosome 2"/>
</dbReference>